<keyword evidence="4" id="KW-0997">Cell inner membrane</keyword>
<dbReference type="InterPro" id="IPR040582">
    <property type="entry name" value="OB_MalK-like"/>
</dbReference>
<evidence type="ECO:0000256" key="1">
    <source>
        <dbReference type="ARBA" id="ARBA00005417"/>
    </source>
</evidence>
<evidence type="ECO:0000256" key="2">
    <source>
        <dbReference type="ARBA" id="ARBA00022448"/>
    </source>
</evidence>
<evidence type="ECO:0000256" key="8">
    <source>
        <dbReference type="ARBA" id="ARBA00022967"/>
    </source>
</evidence>
<gene>
    <name evidence="11" type="primary">ugpC</name>
    <name evidence="11" type="ORF">GCM10011505_45740</name>
</gene>
<reference evidence="12" key="1">
    <citation type="journal article" date="2019" name="Int. J. Syst. Evol. Microbiol.">
        <title>The Global Catalogue of Microorganisms (GCM) 10K type strain sequencing project: providing services to taxonomists for standard genome sequencing and annotation.</title>
        <authorList>
            <consortium name="The Broad Institute Genomics Platform"/>
            <consortium name="The Broad Institute Genome Sequencing Center for Infectious Disease"/>
            <person name="Wu L."/>
            <person name="Ma J."/>
        </authorList>
    </citation>
    <scope>NUCLEOTIDE SEQUENCE [LARGE SCALE GENOMIC DNA]</scope>
    <source>
        <strain evidence="12">CGMCC 1.10188</strain>
    </source>
</reference>
<evidence type="ECO:0000256" key="7">
    <source>
        <dbReference type="ARBA" id="ARBA00022840"/>
    </source>
</evidence>
<dbReference type="InterPro" id="IPR015855">
    <property type="entry name" value="ABC_transpr_MalK-like"/>
</dbReference>
<name>A0ABQ1J6D1_9PROT</name>
<evidence type="ECO:0000256" key="5">
    <source>
        <dbReference type="ARBA" id="ARBA00022597"/>
    </source>
</evidence>
<dbReference type="SMART" id="SM00382">
    <property type="entry name" value="AAA"/>
    <property type="match status" value="1"/>
</dbReference>
<dbReference type="Gene3D" id="2.40.50.140">
    <property type="entry name" value="Nucleic acid-binding proteins"/>
    <property type="match status" value="1"/>
</dbReference>
<protein>
    <submittedName>
        <fullName evidence="11">Sn-glycerol-3-phosphate import ATP-binding protein UgpC</fullName>
    </submittedName>
</protein>
<sequence length="379" mass="40546">MSTLTLRGLRKSYGDTPVIHGVELDVADGEFVVLVGPSGCGKSTLLRMVAGLETVGEGRIEIDGRLVNELEPRDRDVAMVFQNYALYPHMTVFDNMAYGLKIRGQSKDRIRARVDEAAAMLGLGDLLNRKPQALSGGQRQRVAMGRAIVREPKLFLFDEPLSNLDAKLRVQMRLEIKRLHQRLGVTSLYVTHDQVEAMTLADRLVVMHGGRAEQIGRPLDLYLRPATRFVAGFIGSPAMNFMPAAIAADAVLVQGDRPIRIDPAAVGLGGMTGDGKDGVLGIRPEDLHRAGATVLQGAATLDIALDVAAVEPLGADTLIHGRPCSPCGAALADPAGEARGLMTARLAGPVDAIPGSRLPLQARLDRLHVFGADGRRLGA</sequence>
<dbReference type="Gene3D" id="3.40.50.300">
    <property type="entry name" value="P-loop containing nucleotide triphosphate hydrolases"/>
    <property type="match status" value="1"/>
</dbReference>
<dbReference type="GO" id="GO:0005524">
    <property type="term" value="F:ATP binding"/>
    <property type="evidence" value="ECO:0007669"/>
    <property type="project" value="UniProtKB-KW"/>
</dbReference>
<keyword evidence="2" id="KW-0813">Transport</keyword>
<dbReference type="PROSITE" id="PS50893">
    <property type="entry name" value="ABC_TRANSPORTER_2"/>
    <property type="match status" value="1"/>
</dbReference>
<comment type="similarity">
    <text evidence="1">Belongs to the ABC transporter superfamily.</text>
</comment>
<evidence type="ECO:0000256" key="9">
    <source>
        <dbReference type="ARBA" id="ARBA00023136"/>
    </source>
</evidence>
<dbReference type="RefSeq" id="WP_188582322.1">
    <property type="nucleotide sequence ID" value="NZ_BMDZ01000089.1"/>
</dbReference>
<evidence type="ECO:0000256" key="6">
    <source>
        <dbReference type="ARBA" id="ARBA00022741"/>
    </source>
</evidence>
<evidence type="ECO:0000313" key="12">
    <source>
        <dbReference type="Proteomes" id="UP000603352"/>
    </source>
</evidence>
<keyword evidence="9" id="KW-0472">Membrane</keyword>
<accession>A0ABQ1J6D1</accession>
<dbReference type="CDD" id="cd03301">
    <property type="entry name" value="ABC_MalK_N"/>
    <property type="match status" value="1"/>
</dbReference>
<evidence type="ECO:0000256" key="4">
    <source>
        <dbReference type="ARBA" id="ARBA00022519"/>
    </source>
</evidence>
<proteinExistence type="inferred from homology"/>
<organism evidence="11 12">
    <name type="scientific">Tistrella bauzanensis</name>
    <dbReference type="NCBI Taxonomy" id="657419"/>
    <lineage>
        <taxon>Bacteria</taxon>
        <taxon>Pseudomonadati</taxon>
        <taxon>Pseudomonadota</taxon>
        <taxon>Alphaproteobacteria</taxon>
        <taxon>Geminicoccales</taxon>
        <taxon>Geminicoccaceae</taxon>
        <taxon>Tistrella</taxon>
    </lineage>
</organism>
<keyword evidence="6" id="KW-0547">Nucleotide-binding</keyword>
<dbReference type="PROSITE" id="PS00211">
    <property type="entry name" value="ABC_TRANSPORTER_1"/>
    <property type="match status" value="1"/>
</dbReference>
<dbReference type="InterPro" id="IPR008995">
    <property type="entry name" value="Mo/tungstate-bd_C_term_dom"/>
</dbReference>
<dbReference type="InterPro" id="IPR003439">
    <property type="entry name" value="ABC_transporter-like_ATP-bd"/>
</dbReference>
<dbReference type="InterPro" id="IPR017871">
    <property type="entry name" value="ABC_transporter-like_CS"/>
</dbReference>
<evidence type="ECO:0000256" key="3">
    <source>
        <dbReference type="ARBA" id="ARBA00022475"/>
    </source>
</evidence>
<dbReference type="PANTHER" id="PTHR43875:SF12">
    <property type="entry name" value="SN-GLYCEROL-3-PHOSPHATE IMPORT ATP-BINDING PROTEIN UGPC"/>
    <property type="match status" value="1"/>
</dbReference>
<dbReference type="SUPFAM" id="SSF52540">
    <property type="entry name" value="P-loop containing nucleoside triphosphate hydrolases"/>
    <property type="match status" value="1"/>
</dbReference>
<dbReference type="InterPro" id="IPR012340">
    <property type="entry name" value="NA-bd_OB-fold"/>
</dbReference>
<dbReference type="Proteomes" id="UP000603352">
    <property type="component" value="Unassembled WGS sequence"/>
</dbReference>
<feature type="domain" description="ABC transporter" evidence="10">
    <location>
        <begin position="4"/>
        <end position="234"/>
    </location>
</feature>
<dbReference type="InterPro" id="IPR027417">
    <property type="entry name" value="P-loop_NTPase"/>
</dbReference>
<dbReference type="InterPro" id="IPR003593">
    <property type="entry name" value="AAA+_ATPase"/>
</dbReference>
<dbReference type="Pfam" id="PF00005">
    <property type="entry name" value="ABC_tran"/>
    <property type="match status" value="1"/>
</dbReference>
<evidence type="ECO:0000313" key="11">
    <source>
        <dbReference type="EMBL" id="GGB59841.1"/>
    </source>
</evidence>
<keyword evidence="8" id="KW-1278">Translocase</keyword>
<comment type="caution">
    <text evidence="11">The sequence shown here is derived from an EMBL/GenBank/DDBJ whole genome shotgun (WGS) entry which is preliminary data.</text>
</comment>
<keyword evidence="5" id="KW-0762">Sugar transport</keyword>
<dbReference type="Pfam" id="PF17912">
    <property type="entry name" value="OB_MalK"/>
    <property type="match status" value="1"/>
</dbReference>
<dbReference type="Gene3D" id="2.40.50.100">
    <property type="match status" value="1"/>
</dbReference>
<keyword evidence="3" id="KW-1003">Cell membrane</keyword>
<dbReference type="InterPro" id="IPR047641">
    <property type="entry name" value="ABC_transpr_MalK/UgpC-like"/>
</dbReference>
<dbReference type="PANTHER" id="PTHR43875">
    <property type="entry name" value="MALTODEXTRIN IMPORT ATP-BINDING PROTEIN MSMX"/>
    <property type="match status" value="1"/>
</dbReference>
<keyword evidence="7 11" id="KW-0067">ATP-binding</keyword>
<dbReference type="EMBL" id="BMDZ01000089">
    <property type="protein sequence ID" value="GGB59841.1"/>
    <property type="molecule type" value="Genomic_DNA"/>
</dbReference>
<keyword evidence="12" id="KW-1185">Reference proteome</keyword>
<evidence type="ECO:0000259" key="10">
    <source>
        <dbReference type="PROSITE" id="PS50893"/>
    </source>
</evidence>
<dbReference type="NCBIfam" id="NF008653">
    <property type="entry name" value="PRK11650.1"/>
    <property type="match status" value="1"/>
</dbReference>
<dbReference type="SUPFAM" id="SSF50331">
    <property type="entry name" value="MOP-like"/>
    <property type="match status" value="1"/>
</dbReference>